<dbReference type="InterPro" id="IPR032675">
    <property type="entry name" value="LRR_dom_sf"/>
</dbReference>
<dbReference type="Gene3D" id="3.80.10.10">
    <property type="entry name" value="Ribonuclease Inhibitor"/>
    <property type="match status" value="2"/>
</dbReference>
<accession>C7J1C7</accession>
<dbReference type="InterPro" id="IPR050905">
    <property type="entry name" value="Plant_NBS-LRR"/>
</dbReference>
<dbReference type="SUPFAM" id="SSF52058">
    <property type="entry name" value="L domain-like"/>
    <property type="match status" value="1"/>
</dbReference>
<dbReference type="KEGG" id="dosa:Os04g0431700"/>
<dbReference type="Pfam" id="PF23247">
    <property type="entry name" value="LRR_RPS2"/>
    <property type="match status" value="1"/>
</dbReference>
<feature type="domain" description="Disease resistance protein At4g27190-like leucine-rich repeats" evidence="1">
    <location>
        <begin position="800"/>
        <end position="916"/>
    </location>
</feature>
<name>C7J1C7_ORYSJ</name>
<reference evidence="3" key="2">
    <citation type="journal article" date="2008" name="Nucleic Acids Res.">
        <title>The rice annotation project database (RAP-DB): 2008 update.</title>
        <authorList>
            <consortium name="The rice annotation project (RAP)"/>
        </authorList>
    </citation>
    <scope>GENOME REANNOTATION</scope>
    <source>
        <strain evidence="3">cv. Nipponbare</strain>
    </source>
</reference>
<dbReference type="OrthoDB" id="664352at2759"/>
<dbReference type="InterPro" id="IPR057135">
    <property type="entry name" value="At4g27190-like_LRR"/>
</dbReference>
<reference evidence="2 3" key="1">
    <citation type="journal article" date="2005" name="Nature">
        <title>The map-based sequence of the rice genome.</title>
        <authorList>
            <consortium name="International rice genome sequencing project (IRGSP)"/>
            <person name="Matsumoto T."/>
            <person name="Wu J."/>
            <person name="Kanamori H."/>
            <person name="Katayose Y."/>
            <person name="Fujisawa M."/>
            <person name="Namiki N."/>
            <person name="Mizuno H."/>
            <person name="Yamamoto K."/>
            <person name="Antonio B.A."/>
            <person name="Baba T."/>
            <person name="Sakata K."/>
            <person name="Nagamura Y."/>
            <person name="Aoki H."/>
            <person name="Arikawa K."/>
            <person name="Arita K."/>
            <person name="Bito T."/>
            <person name="Chiden Y."/>
            <person name="Fujitsuka N."/>
            <person name="Fukunaka R."/>
            <person name="Hamada M."/>
            <person name="Harada C."/>
            <person name="Hayashi A."/>
            <person name="Hijishita S."/>
            <person name="Honda M."/>
            <person name="Hosokawa S."/>
            <person name="Ichikawa Y."/>
            <person name="Idonuma A."/>
            <person name="Iijima M."/>
            <person name="Ikeda M."/>
            <person name="Ikeno M."/>
            <person name="Ito K."/>
            <person name="Ito S."/>
            <person name="Ito T."/>
            <person name="Ito Y."/>
            <person name="Ito Y."/>
            <person name="Iwabuchi A."/>
            <person name="Kamiya K."/>
            <person name="Karasawa W."/>
            <person name="Kurita K."/>
            <person name="Katagiri S."/>
            <person name="Kikuta A."/>
            <person name="Kobayashi H."/>
            <person name="Kobayashi N."/>
            <person name="Machita K."/>
            <person name="Maehara T."/>
            <person name="Masukawa M."/>
            <person name="Mizubayashi T."/>
            <person name="Mukai Y."/>
            <person name="Nagasaki H."/>
            <person name="Nagata Y."/>
            <person name="Naito S."/>
            <person name="Nakashima M."/>
            <person name="Nakama Y."/>
            <person name="Nakamichi Y."/>
            <person name="Nakamura M."/>
            <person name="Meguro A."/>
            <person name="Negishi M."/>
            <person name="Ohta I."/>
            <person name="Ohta T."/>
            <person name="Okamoto M."/>
            <person name="Ono N."/>
            <person name="Saji S."/>
            <person name="Sakaguchi M."/>
            <person name="Sakai K."/>
            <person name="Shibata M."/>
            <person name="Shimokawa T."/>
            <person name="Song J."/>
            <person name="Takazaki Y."/>
            <person name="Terasawa K."/>
            <person name="Tsugane M."/>
            <person name="Tsuji K."/>
            <person name="Ueda S."/>
            <person name="Waki K."/>
            <person name="Yamagata H."/>
            <person name="Yamamoto M."/>
            <person name="Yamamoto S."/>
            <person name="Yamane H."/>
            <person name="Yoshiki S."/>
            <person name="Yoshihara R."/>
            <person name="Yukawa K."/>
            <person name="Zhong H."/>
            <person name="Yano M."/>
            <person name="Yuan Q."/>
            <person name="Ouyang S."/>
            <person name="Liu J."/>
            <person name="Jones K.M."/>
            <person name="Gansberger K."/>
            <person name="Moffat K."/>
            <person name="Hill J."/>
            <person name="Bera J."/>
            <person name="Fadrosh D."/>
            <person name="Jin S."/>
            <person name="Johri S."/>
            <person name="Kim M."/>
            <person name="Overton L."/>
            <person name="Reardon M."/>
            <person name="Tsitrin T."/>
            <person name="Vuong H."/>
            <person name="Weaver B."/>
            <person name="Ciecko A."/>
            <person name="Tallon L."/>
            <person name="Jackson J."/>
            <person name="Pai G."/>
            <person name="Aken S.V."/>
            <person name="Utterback T."/>
            <person name="Reidmuller S."/>
            <person name="Feldblyum T."/>
            <person name="Hsiao J."/>
            <person name="Zismann V."/>
            <person name="Iobst S."/>
            <person name="de Vazeille A.R."/>
            <person name="Buell C.R."/>
            <person name="Ying K."/>
            <person name="Li Y."/>
            <person name="Lu T."/>
            <person name="Huang Y."/>
            <person name="Zhao Q."/>
            <person name="Feng Q."/>
            <person name="Zhang L."/>
            <person name="Zhu J."/>
            <person name="Weng Q."/>
            <person name="Mu J."/>
            <person name="Lu Y."/>
            <person name="Fan D."/>
            <person name="Liu Y."/>
            <person name="Guan J."/>
            <person name="Zhang Y."/>
            <person name="Yu S."/>
            <person name="Liu X."/>
            <person name="Zhang Y."/>
            <person name="Hong G."/>
            <person name="Han B."/>
            <person name="Choisne N."/>
            <person name="Demange N."/>
            <person name="Orjeda G."/>
            <person name="Samain S."/>
            <person name="Cattolico L."/>
            <person name="Pelletier E."/>
            <person name="Couloux A."/>
            <person name="Segurens B."/>
            <person name="Wincker P."/>
            <person name="D'Hont A."/>
            <person name="Scarpelli C."/>
            <person name="Weissenbach J."/>
            <person name="Salanoubat M."/>
            <person name="Quetier F."/>
            <person name="Yu Y."/>
            <person name="Kim H.R."/>
            <person name="Rambo T."/>
            <person name="Currie J."/>
            <person name="Collura K."/>
            <person name="Luo M."/>
            <person name="Yang T."/>
            <person name="Ammiraju J.S.S."/>
            <person name="Engler F."/>
            <person name="Soderlund C."/>
            <person name="Wing R.A."/>
            <person name="Palmer L.E."/>
            <person name="de la Bastide M."/>
            <person name="Spiegel L."/>
            <person name="Nascimento L."/>
            <person name="Zutavern T."/>
            <person name="O'Shaughnessy A."/>
            <person name="Dike S."/>
            <person name="Dedhia N."/>
            <person name="Preston R."/>
            <person name="Balija V."/>
            <person name="McCombie W.R."/>
            <person name="Chow T."/>
            <person name="Chen H."/>
            <person name="Chung M."/>
            <person name="Chen C."/>
            <person name="Shaw J."/>
            <person name="Wu H."/>
            <person name="Hsiao K."/>
            <person name="Chao Y."/>
            <person name="Chu M."/>
            <person name="Cheng C."/>
            <person name="Hour A."/>
            <person name="Lee P."/>
            <person name="Lin S."/>
            <person name="Lin Y."/>
            <person name="Liou J."/>
            <person name="Liu S."/>
            <person name="Hsing Y."/>
            <person name="Raghuvanshi S."/>
            <person name="Mohanty A."/>
            <person name="Bharti A.K."/>
            <person name="Gaur A."/>
            <person name="Gupta V."/>
            <person name="Kumar D."/>
            <person name="Ravi V."/>
            <person name="Vij S."/>
            <person name="Kapur A."/>
            <person name="Khurana P."/>
            <person name="Khurana P."/>
            <person name="Khurana J.P."/>
            <person name="Tyagi A.K."/>
            <person name="Gaikwad K."/>
            <person name="Singh A."/>
            <person name="Dalal V."/>
            <person name="Srivastava S."/>
            <person name="Dixit A."/>
            <person name="Pal A.K."/>
            <person name="Ghazi I.A."/>
            <person name="Yadav M."/>
            <person name="Pandit A."/>
            <person name="Bhargava A."/>
            <person name="Sureshbabu K."/>
            <person name="Batra K."/>
            <person name="Sharma T.R."/>
            <person name="Mohapatra T."/>
            <person name="Singh N.K."/>
            <person name="Messing J."/>
            <person name="Nelson A.B."/>
            <person name="Fuks G."/>
            <person name="Kavchok S."/>
            <person name="Keizer G."/>
            <person name="Linton E."/>
            <person name="Llaca V."/>
            <person name="Song R."/>
            <person name="Tanyolac B."/>
            <person name="Young S."/>
            <person name="Ho-Il K."/>
            <person name="Hahn J.H."/>
            <person name="Sangsakoo G."/>
            <person name="Vanavichit A."/>
            <person name="de Mattos Luiz.A.T."/>
            <person name="Zimmer P.D."/>
            <person name="Malone G."/>
            <person name="Dellagostin O."/>
            <person name="de Oliveira A.C."/>
            <person name="Bevan M."/>
            <person name="Bancroft I."/>
            <person name="Minx P."/>
            <person name="Cordum H."/>
            <person name="Wilson R."/>
            <person name="Cheng Z."/>
            <person name="Jin W."/>
            <person name="Jiang J."/>
            <person name="Leong S.A."/>
            <person name="Iwama H."/>
            <person name="Gojobori T."/>
            <person name="Itoh T."/>
            <person name="Niimura Y."/>
            <person name="Fujii Y."/>
            <person name="Habara T."/>
            <person name="Sakai H."/>
            <person name="Sato Y."/>
            <person name="Wilson G."/>
            <person name="Kumar K."/>
            <person name="McCouch S."/>
            <person name="Juretic N."/>
            <person name="Hoen D."/>
            <person name="Wright S."/>
            <person name="Bruskiewich R."/>
            <person name="Bureau T."/>
            <person name="Miyao A."/>
            <person name="Hirochika H."/>
            <person name="Nishikawa T."/>
            <person name="Kadowaki K."/>
            <person name="Sugiura M."/>
            <person name="Burr B."/>
            <person name="Sasaki T."/>
        </authorList>
    </citation>
    <scope>NUCLEOTIDE SEQUENCE [LARGE SCALE GENOMIC DNA]</scope>
    <source>
        <strain evidence="3">cv. Nipponbare</strain>
    </source>
</reference>
<dbReference type="AlphaFoldDB" id="C7J1C7"/>
<dbReference type="PANTHER" id="PTHR33463:SF194">
    <property type="entry name" value="OS04G0431700 PROTEIN"/>
    <property type="match status" value="1"/>
</dbReference>
<dbReference type="HOGENOM" id="CLU_007112_0_0_1"/>
<proteinExistence type="predicted"/>
<gene>
    <name evidence="2" type="ordered locus">Os04g0431700</name>
</gene>
<protein>
    <submittedName>
        <fullName evidence="2">Os04g0431700 protein</fullName>
    </submittedName>
</protein>
<sequence length="983" mass="112446">MIKANVNWDTFDWAVQGILEHFVKNQRDTRVIYFDGWRGFGASAVLRAVADELTSRGAWPELHIDKVIQIDCSTWKSRRAMQRAIAVELKLDDSVIEIIDKTDEEDDFKGVDEGSRSEIMSVAEVIDQVLRDHKFMVAFHNGSGDYIDLGSFGFPQITLFRSNLILWTFRKRFQGRERYSEIKDKVKNTHLFAFETEYYITRNNILFPVLQKEAAAIAAHYPCMREIDPERIVHCCLYGLFLYLCLPKHLENEWAARASVYWMCDGIIQGDQAWEISAALSKEIKWDLQPSLQDEVRQEFIESSSKNSVSIQRFKNRYFDGQKFYPWITITASNNINPETLQDIRSKNAEASSYFLAPERSSDITLVLSDGLFDQWNNLQVLQLSYCDFSFASPPFIGCQNLRFIGLDHCKDKKEGCKQSDLRKWQFLHSLLVLDLIDTIWYQVFSEDMADLFVNLRELNIVGVYCSHIWGQLQNKIEYVDLSRKRNIKLPSTLRFFRLDDRQPTPQSTPGIELSLKGCMGLESLFLSRISNLTELDLSGTAIRILDFTAMVVEVSGLKRLFLLGCKQLQAIKWDNSGSTIKPDLELLCVDTRSRSKYPQLFVDKNKSPGFLSVHAVIVDARIARSLCALIENSYHVDMHIHVTSSTIYGEVQSEGTYKDSISQLSDHVNMQQQDLISAGQYHDVQLSMVGDVPMQSFPLPPTTMLSRHIEIAQGSHNLESELDDDSPILTLAHLVQGKAESLHVHDLSTITPLPGGQWCCLKWCRIERCPKIEIVFPKHAWNFYGLETAWVSDLLMARCIWSKGSLQYSGSFQNLQHLHLRSCPRLQFVLPVWASSFPDLKTLHVIHCSNLHNIFVLDGDYPEQITVEGVAFPKLTTIHLHDLPMLRQICDVEFKMVAPALETIKIRGCWGLRRLPAVAADGPKPAVEIEKDVWDALEWDGVEADHHPSLFQAPVHSRYYRKKLPRGSVLRYIYGACIGPCT</sequence>
<evidence type="ECO:0000259" key="1">
    <source>
        <dbReference type="Pfam" id="PF23247"/>
    </source>
</evidence>
<evidence type="ECO:0000313" key="3">
    <source>
        <dbReference type="Proteomes" id="UP000000763"/>
    </source>
</evidence>
<dbReference type="Proteomes" id="UP000000763">
    <property type="component" value="Chromosome 4"/>
</dbReference>
<organism evidence="2 3">
    <name type="scientific">Oryza sativa subsp. japonica</name>
    <name type="common">Rice</name>
    <dbReference type="NCBI Taxonomy" id="39947"/>
    <lineage>
        <taxon>Eukaryota</taxon>
        <taxon>Viridiplantae</taxon>
        <taxon>Streptophyta</taxon>
        <taxon>Embryophyta</taxon>
        <taxon>Tracheophyta</taxon>
        <taxon>Spermatophyta</taxon>
        <taxon>Magnoliopsida</taxon>
        <taxon>Liliopsida</taxon>
        <taxon>Poales</taxon>
        <taxon>Poaceae</taxon>
        <taxon>BOP clade</taxon>
        <taxon>Oryzoideae</taxon>
        <taxon>Oryzeae</taxon>
        <taxon>Oryzinae</taxon>
        <taxon>Oryza</taxon>
        <taxon>Oryza sativa</taxon>
    </lineage>
</organism>
<evidence type="ECO:0000313" key="2">
    <source>
        <dbReference type="EMBL" id="BAH92674.1"/>
    </source>
</evidence>
<dbReference type="EMBL" id="AP008210">
    <property type="protein sequence ID" value="BAH92674.1"/>
    <property type="molecule type" value="Genomic_DNA"/>
</dbReference>
<dbReference type="PANTHER" id="PTHR33463">
    <property type="entry name" value="NB-ARC DOMAIN-CONTAINING PROTEIN-RELATED"/>
    <property type="match status" value="1"/>
</dbReference>